<dbReference type="AlphaFoldDB" id="F4LPK4"/>
<dbReference type="eggNOG" id="COG4603">
    <property type="taxonomic scope" value="Bacteria"/>
</dbReference>
<dbReference type="GO" id="GO:0022857">
    <property type="term" value="F:transmembrane transporter activity"/>
    <property type="evidence" value="ECO:0007669"/>
    <property type="project" value="InterPro"/>
</dbReference>
<reference evidence="8" key="1">
    <citation type="submission" date="2011-04" db="EMBL/GenBank/DDBJ databases">
        <title>The complete genome of Treponema brennaborense DSM 12168.</title>
        <authorList>
            <person name="Lucas S."/>
            <person name="Han J."/>
            <person name="Lapidus A."/>
            <person name="Bruce D."/>
            <person name="Goodwin L."/>
            <person name="Pitluck S."/>
            <person name="Peters L."/>
            <person name="Kyrpides N."/>
            <person name="Mavromatis K."/>
            <person name="Ivanova N."/>
            <person name="Mikhailova N."/>
            <person name="Pagani I."/>
            <person name="Teshima H."/>
            <person name="Detter J.C."/>
            <person name="Tapia R."/>
            <person name="Han C."/>
            <person name="Land M."/>
            <person name="Hauser L."/>
            <person name="Markowitz V."/>
            <person name="Cheng J.-F."/>
            <person name="Hugenholtz P."/>
            <person name="Woyke T."/>
            <person name="Wu D."/>
            <person name="Gronow S."/>
            <person name="Wellnitz S."/>
            <person name="Brambilla E."/>
            <person name="Klenk H.-P."/>
            <person name="Eisen J.A."/>
        </authorList>
    </citation>
    <scope>NUCLEOTIDE SEQUENCE [LARGE SCALE GENOMIC DNA]</scope>
    <source>
        <strain evidence="8">DSM 12168 / CIP 105900 / DD5/3</strain>
    </source>
</reference>
<name>F4LPK4_TREBD</name>
<evidence type="ECO:0000256" key="6">
    <source>
        <dbReference type="SAM" id="Phobius"/>
    </source>
</evidence>
<keyword evidence="3 6" id="KW-0812">Transmembrane</keyword>
<protein>
    <submittedName>
        <fullName evidence="7">ABC-type transporter, integral membrane subunit</fullName>
    </submittedName>
</protein>
<keyword evidence="8" id="KW-1185">Reference proteome</keyword>
<evidence type="ECO:0000256" key="1">
    <source>
        <dbReference type="ARBA" id="ARBA00004651"/>
    </source>
</evidence>
<keyword evidence="5 6" id="KW-0472">Membrane</keyword>
<gene>
    <name evidence="7" type="ordered locus">Trebr_0572</name>
</gene>
<organism evidence="7 8">
    <name type="scientific">Treponema brennaborense (strain DSM 12168 / CIP 105900 / DD5/3)</name>
    <dbReference type="NCBI Taxonomy" id="906968"/>
    <lineage>
        <taxon>Bacteria</taxon>
        <taxon>Pseudomonadati</taxon>
        <taxon>Spirochaetota</taxon>
        <taxon>Spirochaetia</taxon>
        <taxon>Spirochaetales</taxon>
        <taxon>Treponemataceae</taxon>
        <taxon>Treponema</taxon>
    </lineage>
</organism>
<dbReference type="CDD" id="cd06580">
    <property type="entry name" value="TM_PBP1_transp_TpRbsC_like"/>
    <property type="match status" value="1"/>
</dbReference>
<keyword evidence="2" id="KW-1003">Cell membrane</keyword>
<dbReference type="PANTHER" id="PTHR47089">
    <property type="entry name" value="ABC TRANSPORTER, PERMEASE PROTEIN"/>
    <property type="match status" value="1"/>
</dbReference>
<feature type="transmembrane region" description="Helical" evidence="6">
    <location>
        <begin position="60"/>
        <end position="84"/>
    </location>
</feature>
<proteinExistence type="predicted"/>
<dbReference type="PANTHER" id="PTHR47089:SF1">
    <property type="entry name" value="GUANOSINE ABC TRANSPORTER PERMEASE PROTEIN NUPP"/>
    <property type="match status" value="1"/>
</dbReference>
<feature type="transmembrane region" description="Helical" evidence="6">
    <location>
        <begin position="21"/>
        <end position="40"/>
    </location>
</feature>
<dbReference type="KEGG" id="tbe:Trebr_0572"/>
<dbReference type="RefSeq" id="WP_013757734.1">
    <property type="nucleotide sequence ID" value="NC_015500.1"/>
</dbReference>
<dbReference type="GO" id="GO:0005886">
    <property type="term" value="C:plasma membrane"/>
    <property type="evidence" value="ECO:0007669"/>
    <property type="project" value="UniProtKB-SubCell"/>
</dbReference>
<dbReference type="InterPro" id="IPR001851">
    <property type="entry name" value="ABC_transp_permease"/>
</dbReference>
<evidence type="ECO:0000256" key="5">
    <source>
        <dbReference type="ARBA" id="ARBA00023136"/>
    </source>
</evidence>
<comment type="subcellular location">
    <subcellularLocation>
        <location evidence="1">Cell membrane</location>
        <topology evidence="1">Multi-pass membrane protein</topology>
    </subcellularLocation>
</comment>
<feature type="transmembrane region" description="Helical" evidence="6">
    <location>
        <begin position="150"/>
        <end position="172"/>
    </location>
</feature>
<feature type="transmembrane region" description="Helical" evidence="6">
    <location>
        <begin position="200"/>
        <end position="219"/>
    </location>
</feature>
<feature type="transmembrane region" description="Helical" evidence="6">
    <location>
        <begin position="291"/>
        <end position="311"/>
    </location>
</feature>
<evidence type="ECO:0000256" key="4">
    <source>
        <dbReference type="ARBA" id="ARBA00022989"/>
    </source>
</evidence>
<accession>F4LPK4</accession>
<dbReference type="OrthoDB" id="350196at2"/>
<evidence type="ECO:0000313" key="8">
    <source>
        <dbReference type="Proteomes" id="UP000006546"/>
    </source>
</evidence>
<dbReference type="Proteomes" id="UP000006546">
    <property type="component" value="Chromosome"/>
</dbReference>
<dbReference type="STRING" id="906968.Trebr_0572"/>
<keyword evidence="4 6" id="KW-1133">Transmembrane helix</keyword>
<sequence>MIHPFDLRRKFVRSVLTPLSSSLIALAAGIAVSLAMLLFFSGQPVSAAVDFFTGPFASRFYVGTLLNTASLLMWAGVGAGIAIASGNLNLGGEGQIYLAGFITAVVLSKGSGIVPPFLLLPIAGFTACAAAAVCAGVAALFKQFRGSSELLVSFLVSAVTIPIVDAAIAGPFRDTARNLLATPPVPAEFRLERILPPSPLTVSFFAAAAFCLVSACVLYRTRAGRAVRVCGAAPQFAQYAGYSLAAHSFGALCLSGACHGLTGFFAVVGTYYTCHSGFYAGMGWNALSCALIARSNPAAVIPSALLLSWIFTAADRSAMMYDFPFDMTGLIQAAVLFCISARFVGAAKRARSA</sequence>
<feature type="transmembrane region" description="Helical" evidence="6">
    <location>
        <begin position="323"/>
        <end position="344"/>
    </location>
</feature>
<dbReference type="EMBL" id="CP002696">
    <property type="protein sequence ID" value="AEE16015.1"/>
    <property type="molecule type" value="Genomic_DNA"/>
</dbReference>
<evidence type="ECO:0000256" key="2">
    <source>
        <dbReference type="ARBA" id="ARBA00022475"/>
    </source>
</evidence>
<dbReference type="HOGENOM" id="CLU_040769_0_3_12"/>
<dbReference type="Pfam" id="PF02653">
    <property type="entry name" value="BPD_transp_2"/>
    <property type="match status" value="1"/>
</dbReference>
<feature type="transmembrane region" description="Helical" evidence="6">
    <location>
        <begin position="120"/>
        <end position="141"/>
    </location>
</feature>
<feature type="transmembrane region" description="Helical" evidence="6">
    <location>
        <begin position="96"/>
        <end position="114"/>
    </location>
</feature>
<evidence type="ECO:0000256" key="3">
    <source>
        <dbReference type="ARBA" id="ARBA00022692"/>
    </source>
</evidence>
<evidence type="ECO:0000313" key="7">
    <source>
        <dbReference type="EMBL" id="AEE16015.1"/>
    </source>
</evidence>